<comment type="domain">
    <text evidence="4">Possesses an unusual extended V-shaped dimeric structure with each monomer consisting of three distinct domains arranged along a curved 'spinal' alpha-helix. The N-terminal catalytic domain specifically recognizes the glutamate moiety of the substrate. The second domain is the NADPH-binding domain, and the third C-terminal domain is responsible for dimerization.</text>
</comment>
<keyword evidence="1 4" id="KW-0521">NADP</keyword>
<name>A0A494VV84_9SPHI</name>
<dbReference type="InterPro" id="IPR036291">
    <property type="entry name" value="NAD(P)-bd_dom_sf"/>
</dbReference>
<feature type="active site" description="Nucleophile" evidence="4">
    <location>
        <position position="83"/>
    </location>
</feature>
<comment type="catalytic activity">
    <reaction evidence="4">
        <text>(S)-4-amino-5-oxopentanoate + tRNA(Glu) + NADP(+) = L-glutamyl-tRNA(Glu) + NADPH + H(+)</text>
        <dbReference type="Rhea" id="RHEA:12344"/>
        <dbReference type="Rhea" id="RHEA-COMP:9663"/>
        <dbReference type="Rhea" id="RHEA-COMP:9680"/>
        <dbReference type="ChEBI" id="CHEBI:15378"/>
        <dbReference type="ChEBI" id="CHEBI:57501"/>
        <dbReference type="ChEBI" id="CHEBI:57783"/>
        <dbReference type="ChEBI" id="CHEBI:58349"/>
        <dbReference type="ChEBI" id="CHEBI:78442"/>
        <dbReference type="ChEBI" id="CHEBI:78520"/>
        <dbReference type="EC" id="1.2.1.70"/>
    </reaction>
</comment>
<feature type="binding site" evidence="4">
    <location>
        <begin position="143"/>
        <end position="145"/>
    </location>
    <ligand>
        <name>substrate</name>
    </ligand>
</feature>
<feature type="domain" description="Quinate/shikimate 5-dehydrogenase/glutamyl-tRNA reductase" evidence="5">
    <location>
        <begin position="210"/>
        <end position="321"/>
    </location>
</feature>
<keyword evidence="8" id="KW-1185">Reference proteome</keyword>
<gene>
    <name evidence="4 7" type="primary">hemA</name>
    <name evidence="7" type="ORF">HYN43_007650</name>
</gene>
<keyword evidence="2 4" id="KW-0560">Oxidoreductase</keyword>
<dbReference type="Gene3D" id="3.30.460.30">
    <property type="entry name" value="Glutamyl-tRNA reductase, N-terminal domain"/>
    <property type="match status" value="1"/>
</dbReference>
<dbReference type="Proteomes" id="UP000270046">
    <property type="component" value="Chromosome"/>
</dbReference>
<dbReference type="Gene3D" id="3.40.50.720">
    <property type="entry name" value="NAD(P)-binding Rossmann-like Domain"/>
    <property type="match status" value="1"/>
</dbReference>
<dbReference type="KEGG" id="muh:HYN43_007650"/>
<comment type="miscellaneous">
    <text evidence="4">During catalysis, the active site Cys acts as a nucleophile attacking the alpha-carbonyl group of tRNA-bound glutamate with the formation of a thioester intermediate between enzyme and glutamate, and the concomitant release of tRNA(Glu). The thioester intermediate is finally reduced by direct hydride transfer from NADPH, to form the product GSA.</text>
</comment>
<dbReference type="HAMAP" id="MF_00087">
    <property type="entry name" value="Glu_tRNA_reductase"/>
    <property type="match status" value="1"/>
</dbReference>
<evidence type="ECO:0000256" key="1">
    <source>
        <dbReference type="ARBA" id="ARBA00022857"/>
    </source>
</evidence>
<evidence type="ECO:0000256" key="3">
    <source>
        <dbReference type="ARBA" id="ARBA00023244"/>
    </source>
</evidence>
<feature type="domain" description="Glutamyl-tRNA reductase N-terminal" evidence="6">
    <location>
        <begin position="40"/>
        <end position="184"/>
    </location>
</feature>
<dbReference type="UniPathway" id="UPA00251">
    <property type="reaction ID" value="UER00316"/>
</dbReference>
<evidence type="ECO:0000259" key="6">
    <source>
        <dbReference type="Pfam" id="PF05201"/>
    </source>
</evidence>
<comment type="function">
    <text evidence="4">Catalyzes the NADPH-dependent reduction of glutamyl-tRNA(Glu) to glutamate 1-semialdehyde (GSA).</text>
</comment>
<dbReference type="SUPFAM" id="SSF69742">
    <property type="entry name" value="Glutamyl tRNA-reductase catalytic, N-terminal domain"/>
    <property type="match status" value="1"/>
</dbReference>
<comment type="similarity">
    <text evidence="4">Belongs to the glutamyl-tRNA reductase family.</text>
</comment>
<dbReference type="Pfam" id="PF05201">
    <property type="entry name" value="GlutR_N"/>
    <property type="match status" value="1"/>
</dbReference>
<keyword evidence="3 4" id="KW-0627">Porphyrin biosynthesis</keyword>
<proteinExistence type="inferred from homology"/>
<dbReference type="GO" id="GO:0019353">
    <property type="term" value="P:protoporphyrinogen IX biosynthetic process from glutamate"/>
    <property type="evidence" value="ECO:0007669"/>
    <property type="project" value="TreeGrafter"/>
</dbReference>
<feature type="binding site" evidence="4">
    <location>
        <position position="138"/>
    </location>
    <ligand>
        <name>substrate</name>
    </ligand>
</feature>
<dbReference type="AlphaFoldDB" id="A0A494VV84"/>
<dbReference type="PANTHER" id="PTHR43013:SF1">
    <property type="entry name" value="GLUTAMYL-TRNA REDUCTASE"/>
    <property type="match status" value="1"/>
</dbReference>
<evidence type="ECO:0000259" key="5">
    <source>
        <dbReference type="Pfam" id="PF01488"/>
    </source>
</evidence>
<evidence type="ECO:0000313" key="8">
    <source>
        <dbReference type="Proteomes" id="UP000270046"/>
    </source>
</evidence>
<comment type="subunit">
    <text evidence="4">Homodimer.</text>
</comment>
<dbReference type="EC" id="1.2.1.70" evidence="4"/>
<dbReference type="InterPro" id="IPR000343">
    <property type="entry name" value="4pyrrol_synth_GluRdtase"/>
</dbReference>
<dbReference type="SUPFAM" id="SSF51735">
    <property type="entry name" value="NAD(P)-binding Rossmann-fold domains"/>
    <property type="match status" value="1"/>
</dbReference>
<dbReference type="Pfam" id="PF01488">
    <property type="entry name" value="Shikimate_DH"/>
    <property type="match status" value="1"/>
</dbReference>
<dbReference type="GO" id="GO:0008883">
    <property type="term" value="F:glutamyl-tRNA reductase activity"/>
    <property type="evidence" value="ECO:0007669"/>
    <property type="project" value="UniProtKB-UniRule"/>
</dbReference>
<dbReference type="NCBIfam" id="TIGR01035">
    <property type="entry name" value="hemA"/>
    <property type="match status" value="1"/>
</dbReference>
<dbReference type="PANTHER" id="PTHR43013">
    <property type="entry name" value="GLUTAMYL-TRNA REDUCTASE"/>
    <property type="match status" value="1"/>
</dbReference>
<feature type="binding site" evidence="4">
    <location>
        <begin position="218"/>
        <end position="223"/>
    </location>
    <ligand>
        <name>NADP(+)</name>
        <dbReference type="ChEBI" id="CHEBI:58349"/>
    </ligand>
</feature>
<evidence type="ECO:0000256" key="2">
    <source>
        <dbReference type="ARBA" id="ARBA00023002"/>
    </source>
</evidence>
<comment type="pathway">
    <text evidence="4">Porphyrin-containing compound metabolism; protoporphyrin-IX biosynthesis; 5-aminolevulinate from L-glutamyl-tRNA(Glu): step 1/2.</text>
</comment>
<evidence type="ECO:0000313" key="7">
    <source>
        <dbReference type="EMBL" id="AYL95175.1"/>
    </source>
</evidence>
<organism evidence="7 8">
    <name type="scientific">Mucilaginibacter celer</name>
    <dbReference type="NCBI Taxonomy" id="2305508"/>
    <lineage>
        <taxon>Bacteria</taxon>
        <taxon>Pseudomonadati</taxon>
        <taxon>Bacteroidota</taxon>
        <taxon>Sphingobacteriia</taxon>
        <taxon>Sphingobacteriales</taxon>
        <taxon>Sphingobacteriaceae</taxon>
        <taxon>Mucilaginibacter</taxon>
    </lineage>
</organism>
<sequence length="324" mass="35585">MILIYPCWCCLNNCRRYTFNKPDILKTINCIADIRHFCTVGISYKKSDAHNRGKFAVCPDQYEVLLKHAKHYGITSVFVLSTCNRTEIYGLTDNISNLVNLLCSVTVGKRAEFEAHCYKKTGVSAVNQLFNVAAGLDSQILGDYEIVGQLKQAVKFAKERGFIDGFLEKLYNTALQASKQVKNEVNLSKGSTSVSFAAVQLIKQHGFLKADSKILIVGAGKMGRLSCKNLIGCPAKPDITVVNRSVNKAREIAAEMNINYADIADLESLIKVADAIVVASGAAYPVIFKSHFVGTGEKLVVDLAVPRNVDPEVAKLANIKLVRY</sequence>
<dbReference type="OrthoDB" id="110209at2"/>
<protein>
    <recommendedName>
        <fullName evidence="4">Glutamyl-tRNA reductase</fullName>
        <shortName evidence="4">GluTR</shortName>
        <ecNumber evidence="4">1.2.1.70</ecNumber>
    </recommendedName>
</protein>
<evidence type="ECO:0000256" key="4">
    <source>
        <dbReference type="HAMAP-Rule" id="MF_00087"/>
    </source>
</evidence>
<dbReference type="GO" id="GO:0050661">
    <property type="term" value="F:NADP binding"/>
    <property type="evidence" value="ECO:0007669"/>
    <property type="project" value="InterPro"/>
</dbReference>
<feature type="binding site" evidence="4">
    <location>
        <position position="149"/>
    </location>
    <ligand>
        <name>substrate</name>
    </ligand>
</feature>
<dbReference type="EMBL" id="CP032869">
    <property type="protein sequence ID" value="AYL95175.1"/>
    <property type="molecule type" value="Genomic_DNA"/>
</dbReference>
<dbReference type="InterPro" id="IPR006151">
    <property type="entry name" value="Shikm_DH/Glu-tRNA_Rdtase"/>
</dbReference>
<reference evidence="7 8" key="1">
    <citation type="submission" date="2018-10" db="EMBL/GenBank/DDBJ databases">
        <title>Genome sequencing of Mucilaginibacter sp. HYN0043.</title>
        <authorList>
            <person name="Kim M."/>
            <person name="Yi H."/>
        </authorList>
    </citation>
    <scope>NUCLEOTIDE SEQUENCE [LARGE SCALE GENOMIC DNA]</scope>
    <source>
        <strain evidence="7 8">HYN0043</strain>
    </source>
</reference>
<dbReference type="InterPro" id="IPR015895">
    <property type="entry name" value="4pyrrol_synth_GluRdtase_N"/>
</dbReference>
<dbReference type="InterPro" id="IPR036343">
    <property type="entry name" value="GluRdtase_N_sf"/>
</dbReference>
<comment type="caution">
    <text evidence="4">Lacks conserved residue(s) required for the propagation of feature annotation.</text>
</comment>
<feature type="binding site" evidence="4">
    <location>
        <begin position="82"/>
        <end position="85"/>
    </location>
    <ligand>
        <name>substrate</name>
    </ligand>
</feature>
<accession>A0A494VV84</accession>